<proteinExistence type="predicted"/>
<dbReference type="Proteomes" id="UP000015105">
    <property type="component" value="Chromosome 1D"/>
</dbReference>
<dbReference type="AlphaFoldDB" id="A0A453A036"/>
<dbReference type="Gramene" id="AET1Gv20991000.10">
    <property type="protein sequence ID" value="AET1Gv20991000.10"/>
    <property type="gene ID" value="AET1Gv20991000"/>
</dbReference>
<reference evidence="2" key="1">
    <citation type="journal article" date="2014" name="Science">
        <title>Ancient hybridizations among the ancestral genomes of bread wheat.</title>
        <authorList>
            <consortium name="International Wheat Genome Sequencing Consortium,"/>
            <person name="Marcussen T."/>
            <person name="Sandve S.R."/>
            <person name="Heier L."/>
            <person name="Spannagl M."/>
            <person name="Pfeifer M."/>
            <person name="Jakobsen K.S."/>
            <person name="Wulff B.B."/>
            <person name="Steuernagel B."/>
            <person name="Mayer K.F."/>
            <person name="Olsen O.A."/>
        </authorList>
    </citation>
    <scope>NUCLEOTIDE SEQUENCE [LARGE SCALE GENOMIC DNA]</scope>
    <source>
        <strain evidence="2">cv. AL8/78</strain>
    </source>
</reference>
<name>A0A453A036_AEGTS</name>
<accession>A0A453A036</accession>
<dbReference type="Gramene" id="AET1Gv20991000.11">
    <property type="protein sequence ID" value="AET1Gv20991000.11"/>
    <property type="gene ID" value="AET1Gv20991000"/>
</dbReference>
<protein>
    <submittedName>
        <fullName evidence="1">Uncharacterized protein</fullName>
    </submittedName>
</protein>
<evidence type="ECO:0000313" key="2">
    <source>
        <dbReference type="Proteomes" id="UP000015105"/>
    </source>
</evidence>
<dbReference type="EnsemblPlants" id="AET1Gv20991000.11">
    <property type="protein sequence ID" value="AET1Gv20991000.11"/>
    <property type="gene ID" value="AET1Gv20991000"/>
</dbReference>
<dbReference type="EnsemblPlants" id="AET1Gv20991000.10">
    <property type="protein sequence ID" value="AET1Gv20991000.10"/>
    <property type="gene ID" value="AET1Gv20991000"/>
</dbReference>
<reference evidence="1" key="3">
    <citation type="journal article" date="2017" name="Nature">
        <title>Genome sequence of the progenitor of the wheat D genome Aegilops tauschii.</title>
        <authorList>
            <person name="Luo M.C."/>
            <person name="Gu Y.Q."/>
            <person name="Puiu D."/>
            <person name="Wang H."/>
            <person name="Twardziok S.O."/>
            <person name="Deal K.R."/>
            <person name="Huo N."/>
            <person name="Zhu T."/>
            <person name="Wang L."/>
            <person name="Wang Y."/>
            <person name="McGuire P.E."/>
            <person name="Liu S."/>
            <person name="Long H."/>
            <person name="Ramasamy R.K."/>
            <person name="Rodriguez J.C."/>
            <person name="Van S.L."/>
            <person name="Yuan L."/>
            <person name="Wang Z."/>
            <person name="Xia Z."/>
            <person name="Xiao L."/>
            <person name="Anderson O.D."/>
            <person name="Ouyang S."/>
            <person name="Liang Y."/>
            <person name="Zimin A.V."/>
            <person name="Pertea G."/>
            <person name="Qi P."/>
            <person name="Bennetzen J.L."/>
            <person name="Dai X."/>
            <person name="Dawson M.W."/>
            <person name="Muller H.G."/>
            <person name="Kugler K."/>
            <person name="Rivarola-Duarte L."/>
            <person name="Spannagl M."/>
            <person name="Mayer K.F.X."/>
            <person name="Lu F.H."/>
            <person name="Bevan M.W."/>
            <person name="Leroy P."/>
            <person name="Li P."/>
            <person name="You F.M."/>
            <person name="Sun Q."/>
            <person name="Liu Z."/>
            <person name="Lyons E."/>
            <person name="Wicker T."/>
            <person name="Salzberg S.L."/>
            <person name="Devos K.M."/>
            <person name="Dvorak J."/>
        </authorList>
    </citation>
    <scope>NUCLEOTIDE SEQUENCE [LARGE SCALE GENOMIC DNA]</scope>
    <source>
        <strain evidence="1">cv. AL8/78</strain>
    </source>
</reference>
<evidence type="ECO:0000313" key="1">
    <source>
        <dbReference type="EnsemblPlants" id="AET1Gv20991000.11"/>
    </source>
</evidence>
<sequence length="56" mass="6258">MSIVKQGSQGGLRSARWLPEAYTWRASPGISQIHTEYTPFAPPGIRRQGLLWFEGA</sequence>
<reference evidence="1" key="5">
    <citation type="journal article" date="2021" name="G3 (Bethesda)">
        <title>Aegilops tauschii genome assembly Aet v5.0 features greater sequence contiguity and improved annotation.</title>
        <authorList>
            <person name="Wang L."/>
            <person name="Zhu T."/>
            <person name="Rodriguez J.C."/>
            <person name="Deal K.R."/>
            <person name="Dubcovsky J."/>
            <person name="McGuire P.E."/>
            <person name="Lux T."/>
            <person name="Spannagl M."/>
            <person name="Mayer K.F.X."/>
            <person name="Baldrich P."/>
            <person name="Meyers B.C."/>
            <person name="Huo N."/>
            <person name="Gu Y.Q."/>
            <person name="Zhou H."/>
            <person name="Devos K.M."/>
            <person name="Bennetzen J.L."/>
            <person name="Unver T."/>
            <person name="Budak H."/>
            <person name="Gulick P.J."/>
            <person name="Galiba G."/>
            <person name="Kalapos B."/>
            <person name="Nelson D.R."/>
            <person name="Li P."/>
            <person name="You F.M."/>
            <person name="Luo M.C."/>
            <person name="Dvorak J."/>
        </authorList>
    </citation>
    <scope>NUCLEOTIDE SEQUENCE [LARGE SCALE GENOMIC DNA]</scope>
    <source>
        <strain evidence="1">cv. AL8/78</strain>
    </source>
</reference>
<reference evidence="2" key="2">
    <citation type="journal article" date="2017" name="Nat. Plants">
        <title>The Aegilops tauschii genome reveals multiple impacts of transposons.</title>
        <authorList>
            <person name="Zhao G."/>
            <person name="Zou C."/>
            <person name="Li K."/>
            <person name="Wang K."/>
            <person name="Li T."/>
            <person name="Gao L."/>
            <person name="Zhang X."/>
            <person name="Wang H."/>
            <person name="Yang Z."/>
            <person name="Liu X."/>
            <person name="Jiang W."/>
            <person name="Mao L."/>
            <person name="Kong X."/>
            <person name="Jiao Y."/>
            <person name="Jia J."/>
        </authorList>
    </citation>
    <scope>NUCLEOTIDE SEQUENCE [LARGE SCALE GENOMIC DNA]</scope>
    <source>
        <strain evidence="2">cv. AL8/78</strain>
    </source>
</reference>
<keyword evidence="2" id="KW-1185">Reference proteome</keyword>
<reference evidence="1" key="4">
    <citation type="submission" date="2019-03" db="UniProtKB">
        <authorList>
            <consortium name="EnsemblPlants"/>
        </authorList>
    </citation>
    <scope>IDENTIFICATION</scope>
</reference>
<organism evidence="1 2">
    <name type="scientific">Aegilops tauschii subsp. strangulata</name>
    <name type="common">Goatgrass</name>
    <dbReference type="NCBI Taxonomy" id="200361"/>
    <lineage>
        <taxon>Eukaryota</taxon>
        <taxon>Viridiplantae</taxon>
        <taxon>Streptophyta</taxon>
        <taxon>Embryophyta</taxon>
        <taxon>Tracheophyta</taxon>
        <taxon>Spermatophyta</taxon>
        <taxon>Magnoliopsida</taxon>
        <taxon>Liliopsida</taxon>
        <taxon>Poales</taxon>
        <taxon>Poaceae</taxon>
        <taxon>BOP clade</taxon>
        <taxon>Pooideae</taxon>
        <taxon>Triticodae</taxon>
        <taxon>Triticeae</taxon>
        <taxon>Triticinae</taxon>
        <taxon>Aegilops</taxon>
    </lineage>
</organism>